<feature type="region of interest" description="Disordered" evidence="1">
    <location>
        <begin position="78"/>
        <end position="132"/>
    </location>
</feature>
<name>A0AAV1UWN4_9STRA</name>
<sequence length="132" mass="14729">MDVSAAGMFDQMTQIDRFIPTQVQVTHLNFRGRVHERKSRGKSSVTDNTGRSHRRLTTPRPEAVVCKARQSVVVPIECNVDRQAGETSASKPTSHEGDLLDPNGNGTVTQEAPVTPETLPEHRRSRYSHKQQ</sequence>
<proteinExistence type="predicted"/>
<evidence type="ECO:0000313" key="2">
    <source>
        <dbReference type="EMBL" id="CAK7937922.1"/>
    </source>
</evidence>
<feature type="compositionally biased region" description="Basic residues" evidence="1">
    <location>
        <begin position="123"/>
        <end position="132"/>
    </location>
</feature>
<organism evidence="2 3">
    <name type="scientific">Peronospora matthiolae</name>
    <dbReference type="NCBI Taxonomy" id="2874970"/>
    <lineage>
        <taxon>Eukaryota</taxon>
        <taxon>Sar</taxon>
        <taxon>Stramenopiles</taxon>
        <taxon>Oomycota</taxon>
        <taxon>Peronosporomycetes</taxon>
        <taxon>Peronosporales</taxon>
        <taxon>Peronosporaceae</taxon>
        <taxon>Peronospora</taxon>
    </lineage>
</organism>
<reference evidence="2" key="1">
    <citation type="submission" date="2024-01" db="EMBL/GenBank/DDBJ databases">
        <authorList>
            <person name="Webb A."/>
        </authorList>
    </citation>
    <scope>NUCLEOTIDE SEQUENCE</scope>
    <source>
        <strain evidence="2">Pm1</strain>
    </source>
</reference>
<feature type="region of interest" description="Disordered" evidence="1">
    <location>
        <begin position="31"/>
        <end position="61"/>
    </location>
</feature>
<comment type="caution">
    <text evidence="2">The sequence shown here is derived from an EMBL/GenBank/DDBJ whole genome shotgun (WGS) entry which is preliminary data.</text>
</comment>
<feature type="compositionally biased region" description="Basic residues" evidence="1">
    <location>
        <begin position="31"/>
        <end position="41"/>
    </location>
</feature>
<evidence type="ECO:0000256" key="1">
    <source>
        <dbReference type="SAM" id="MobiDB-lite"/>
    </source>
</evidence>
<dbReference type="EMBL" id="CAKLBY020000228">
    <property type="protein sequence ID" value="CAK7937922.1"/>
    <property type="molecule type" value="Genomic_DNA"/>
</dbReference>
<evidence type="ECO:0000313" key="3">
    <source>
        <dbReference type="Proteomes" id="UP001162060"/>
    </source>
</evidence>
<protein>
    <submittedName>
        <fullName evidence="2">Uncharacterized protein</fullName>
    </submittedName>
</protein>
<dbReference type="Proteomes" id="UP001162060">
    <property type="component" value="Unassembled WGS sequence"/>
</dbReference>
<gene>
    <name evidence="2" type="ORF">PM001_LOCUS23072</name>
</gene>
<accession>A0AAV1UWN4</accession>
<dbReference type="AlphaFoldDB" id="A0AAV1UWN4"/>